<evidence type="ECO:0000313" key="3">
    <source>
        <dbReference type="Proteomes" id="UP000076874"/>
    </source>
</evidence>
<evidence type="ECO:0000313" key="2">
    <source>
        <dbReference type="EMBL" id="OAA56716.1"/>
    </source>
</evidence>
<dbReference type="EMBL" id="AZHD01000016">
    <property type="protein sequence ID" value="OAA56716.1"/>
    <property type="molecule type" value="Genomic_DNA"/>
</dbReference>
<protein>
    <submittedName>
        <fullName evidence="2">Uncharacterized protein</fullName>
    </submittedName>
</protein>
<gene>
    <name evidence="2" type="ORF">SPI_07723</name>
</gene>
<feature type="compositionally biased region" description="Basic and acidic residues" evidence="1">
    <location>
        <begin position="393"/>
        <end position="407"/>
    </location>
</feature>
<comment type="caution">
    <text evidence="2">The sequence shown here is derived from an EMBL/GenBank/DDBJ whole genome shotgun (WGS) entry which is preliminary data.</text>
</comment>
<feature type="region of interest" description="Disordered" evidence="1">
    <location>
        <begin position="350"/>
        <end position="411"/>
    </location>
</feature>
<dbReference type="Proteomes" id="UP000076874">
    <property type="component" value="Unassembled WGS sequence"/>
</dbReference>
<sequence length="514" mass="56093">MTTTMSDPDIFGDDIFGTSSTCNPITQEELEEAESFDALADDAKIDLFERIEESREGNARTKTEEPITDDRPVILLSETFSMHRLLWVDGTRVVHNTDKDGTTVSTPTKATFAVFKMHFDSRTKSSGTGTDRAVQYARVQVELHGAGPEASQPGAQRPRVIGWAPFATMAQANETTAQHTNDKSASLSLTGGVPQAGGTIEGRNSTTTAFKRRFFEKYYSRPVSVSGSTTKRTAKPHDKGRDYNGVSWIMEQNSLAREGIVSELLMYLLFTRQDDSEYSVKITARVGTHGLRNFGHNPEHKCVLRVTPREPDGENPAVCSFEGEKMLSMLDVNRFEKLLSSRMDAGLDLPWEKKEGAEDAKNGTPGTNTEAGADGTGSGNNKAPVGGVGNENNQEKQNRQDESKNCAKVEPNATLTTVAAPLPDMVPVELKPTMQAEKRNVHILTPPLDDKGLLASAVSDALRGLPGGVAGGRDNGDYNMATNVAMLESRIEVLEYQVARQALVIRTLLNRQNQ</sequence>
<keyword evidence="3" id="KW-1185">Reference proteome</keyword>
<name>A0A167PJ83_9HYPO</name>
<reference evidence="2 3" key="1">
    <citation type="journal article" date="2016" name="Genome Biol. Evol.">
        <title>Divergent and convergent evolution of fungal pathogenicity.</title>
        <authorList>
            <person name="Shang Y."/>
            <person name="Xiao G."/>
            <person name="Zheng P."/>
            <person name="Cen K."/>
            <person name="Zhan S."/>
            <person name="Wang C."/>
        </authorList>
    </citation>
    <scope>NUCLEOTIDE SEQUENCE [LARGE SCALE GENOMIC DNA]</scope>
    <source>
        <strain evidence="2 3">RCEF 264</strain>
    </source>
</reference>
<organism evidence="2 3">
    <name type="scientific">Niveomyces insectorum RCEF 264</name>
    <dbReference type="NCBI Taxonomy" id="1081102"/>
    <lineage>
        <taxon>Eukaryota</taxon>
        <taxon>Fungi</taxon>
        <taxon>Dikarya</taxon>
        <taxon>Ascomycota</taxon>
        <taxon>Pezizomycotina</taxon>
        <taxon>Sordariomycetes</taxon>
        <taxon>Hypocreomycetidae</taxon>
        <taxon>Hypocreales</taxon>
        <taxon>Cordycipitaceae</taxon>
        <taxon>Niveomyces</taxon>
    </lineage>
</organism>
<feature type="compositionally biased region" description="Basic and acidic residues" evidence="1">
    <location>
        <begin position="350"/>
        <end position="361"/>
    </location>
</feature>
<evidence type="ECO:0000256" key="1">
    <source>
        <dbReference type="SAM" id="MobiDB-lite"/>
    </source>
</evidence>
<accession>A0A167PJ83</accession>
<proteinExistence type="predicted"/>
<dbReference type="AlphaFoldDB" id="A0A167PJ83"/>